<proteinExistence type="predicted"/>
<feature type="transmembrane region" description="Helical" evidence="6">
    <location>
        <begin position="578"/>
        <end position="601"/>
    </location>
</feature>
<accession>J0QZI8</accession>
<feature type="transmembrane region" description="Helical" evidence="6">
    <location>
        <begin position="347"/>
        <end position="365"/>
    </location>
</feature>
<keyword evidence="4 6" id="KW-1133">Transmembrane helix</keyword>
<evidence type="ECO:0000313" key="9">
    <source>
        <dbReference type="EMBL" id="EJF88654.1"/>
    </source>
</evidence>
<dbReference type="PANTHER" id="PTHR30619:SF1">
    <property type="entry name" value="RECOMBINATION PROTEIN 2"/>
    <property type="match status" value="1"/>
</dbReference>
<evidence type="ECO:0000259" key="8">
    <source>
        <dbReference type="Pfam" id="PF13567"/>
    </source>
</evidence>
<dbReference type="InterPro" id="IPR025405">
    <property type="entry name" value="DUF4131"/>
</dbReference>
<evidence type="ECO:0000256" key="4">
    <source>
        <dbReference type="ARBA" id="ARBA00022989"/>
    </source>
</evidence>
<evidence type="ECO:0000256" key="3">
    <source>
        <dbReference type="ARBA" id="ARBA00022692"/>
    </source>
</evidence>
<evidence type="ECO:0000256" key="5">
    <source>
        <dbReference type="ARBA" id="ARBA00023136"/>
    </source>
</evidence>
<protein>
    <recommendedName>
        <fullName evidence="11">ComEC/Rec2-related protein domain-containing protein</fullName>
    </recommendedName>
</protein>
<dbReference type="InterPro" id="IPR004477">
    <property type="entry name" value="ComEC_N"/>
</dbReference>
<name>J0QZI8_9HYPH</name>
<keyword evidence="2" id="KW-1003">Cell membrane</keyword>
<gene>
    <name evidence="9" type="ORF">ME5_01205</name>
</gene>
<dbReference type="OrthoDB" id="9790149at2"/>
<reference evidence="9 10" key="1">
    <citation type="submission" date="2012-03" db="EMBL/GenBank/DDBJ databases">
        <title>The Genome Sequence of Bartonella tamiae Th239.</title>
        <authorList>
            <consortium name="The Broad Institute Genome Sequencing Platform"/>
            <consortium name="The Broad Institute Genome Sequencing Center for Infectious Disease"/>
            <person name="Feldgarden M."/>
            <person name="Kirby J."/>
            <person name="Kosoy M."/>
            <person name="Birtles R."/>
            <person name="Probert W.S."/>
            <person name="Chiaraviglio L."/>
            <person name="Young S.K."/>
            <person name="Zeng Q."/>
            <person name="Gargeya S."/>
            <person name="Fitzgerald M."/>
            <person name="Haas B."/>
            <person name="Abouelleil A."/>
            <person name="Alvarado L."/>
            <person name="Arachchi H.M."/>
            <person name="Berlin A."/>
            <person name="Chapman S.B."/>
            <person name="Gearin G."/>
            <person name="Goldberg J."/>
            <person name="Griggs A."/>
            <person name="Gujja S."/>
            <person name="Hansen M."/>
            <person name="Heiman D."/>
            <person name="Howarth C."/>
            <person name="Larimer J."/>
            <person name="Lui A."/>
            <person name="MacDonald P.J.P."/>
            <person name="McCowen C."/>
            <person name="Montmayeur A."/>
            <person name="Murphy C."/>
            <person name="Neiman D."/>
            <person name="Pearson M."/>
            <person name="Priest M."/>
            <person name="Roberts A."/>
            <person name="Saif S."/>
            <person name="Shea T."/>
            <person name="Sisk P."/>
            <person name="Stolte C."/>
            <person name="Sykes S."/>
            <person name="Wortman J."/>
            <person name="Nusbaum C."/>
            <person name="Birren B."/>
        </authorList>
    </citation>
    <scope>NUCLEOTIDE SEQUENCE [LARGE SCALE GENOMIC DNA]</scope>
    <source>
        <strain evidence="9 10">Th239</strain>
    </source>
</reference>
<dbReference type="STRING" id="1094558.ME5_01205"/>
<evidence type="ECO:0000256" key="2">
    <source>
        <dbReference type="ARBA" id="ARBA00022475"/>
    </source>
</evidence>
<dbReference type="PATRIC" id="fig|1094558.3.peg.1303"/>
<comment type="caution">
    <text evidence="9">The sequence shown here is derived from an EMBL/GenBank/DDBJ whole genome shotgun (WGS) entry which is preliminary data.</text>
</comment>
<feature type="transmembrane region" description="Helical" evidence="6">
    <location>
        <begin position="395"/>
        <end position="411"/>
    </location>
</feature>
<feature type="transmembrane region" description="Helical" evidence="6">
    <location>
        <begin position="456"/>
        <end position="478"/>
    </location>
</feature>
<dbReference type="AlphaFoldDB" id="J0QZI8"/>
<feature type="domain" description="ComEC/Rec2-related protein" evidence="7">
    <location>
        <begin position="288"/>
        <end position="573"/>
    </location>
</feature>
<feature type="transmembrane region" description="Helical" evidence="6">
    <location>
        <begin position="498"/>
        <end position="520"/>
    </location>
</feature>
<sequence length="752" mass="83586">MGNKNDRRFTPNKSRSGNEALYVIDAPDFRTYAAAQYSQFYILLSFLKKIFSGLKACMEFEIAHGLIFLLLPVFMSIGAITYFYLTFEPNGWKIVGWLTVCAGVVYLTRNKRPIFYFFAFVFFILIGGVCAKVETYRLQTSMLGADVSTYLTARIVSIETLDSGRTRLLLDVIDTKQPFLRFGPQRVRLSARSIPDNLKPGDGVRGLVRLNSVSGPVRPESYDFGFYNYFRFIGAQGFFLSKIEQVTIEPPKSVWQKVAVKIEQLRVLMTNRIVSAIDGGAGSVSAALITGQRGGISEATNHALRVSGLAHILSISGLHMAMVSGMVLVIVRSIFSCFPIFSSRYPTKKYAAFIALCVSGFYLVLSGADVAAQRSFIMVAVMLTAVFFDRTAITLRNLSIAFFITLLLVPHEILRPSFQMSFSATAALVAAFSWWSRRAKRRRVVPQFVGVKIISILFFPFVSTAVASLVAGMASGLYASYHFANAAPLGILSNALAFPIMSLIVMPFGLLAVIVMPLGLEWFPLQVMGFGVDIVEKIAYEVTDKSPDINPGVIPSAALMFLTLGLIVLLFFKTKLRLFSIIFFIIGISMCFYRIAPILLISEDARLIGLLENKTLYLNRKRPSKFVTSIWKRSYRVNTIIGPTSKASATGFGFSCEDNVCYAQNKKGIRIAVVDAKDQTYISCPKANIIIISTPTYLNNCHAAVKYVIQRNQLALYGSMVITSNDRIIQSVPKLNRPWNNYRLYSRAARGL</sequence>
<dbReference type="NCBIfam" id="TIGR00360">
    <property type="entry name" value="ComEC_N-term"/>
    <property type="match status" value="1"/>
</dbReference>
<dbReference type="EMBL" id="AIMB01000008">
    <property type="protein sequence ID" value="EJF88654.1"/>
    <property type="molecule type" value="Genomic_DNA"/>
</dbReference>
<feature type="transmembrane region" description="Helical" evidence="6">
    <location>
        <begin position="417"/>
        <end position="435"/>
    </location>
</feature>
<feature type="domain" description="DUF4131" evidence="8">
    <location>
        <begin position="95"/>
        <end position="239"/>
    </location>
</feature>
<dbReference type="Proteomes" id="UP000008952">
    <property type="component" value="Unassembled WGS sequence"/>
</dbReference>
<dbReference type="PANTHER" id="PTHR30619">
    <property type="entry name" value="DNA INTERNALIZATION/COMPETENCE PROTEIN COMEC/REC2"/>
    <property type="match status" value="1"/>
</dbReference>
<dbReference type="GO" id="GO:0005886">
    <property type="term" value="C:plasma membrane"/>
    <property type="evidence" value="ECO:0007669"/>
    <property type="project" value="UniProtKB-SubCell"/>
</dbReference>
<dbReference type="Pfam" id="PF13567">
    <property type="entry name" value="DUF4131"/>
    <property type="match status" value="1"/>
</dbReference>
<evidence type="ECO:0000313" key="10">
    <source>
        <dbReference type="Proteomes" id="UP000008952"/>
    </source>
</evidence>
<dbReference type="Pfam" id="PF03772">
    <property type="entry name" value="Competence"/>
    <property type="match status" value="1"/>
</dbReference>
<evidence type="ECO:0000256" key="6">
    <source>
        <dbReference type="SAM" id="Phobius"/>
    </source>
</evidence>
<evidence type="ECO:0000256" key="1">
    <source>
        <dbReference type="ARBA" id="ARBA00004651"/>
    </source>
</evidence>
<evidence type="ECO:0000259" key="7">
    <source>
        <dbReference type="Pfam" id="PF03772"/>
    </source>
</evidence>
<feature type="transmembrane region" description="Helical" evidence="6">
    <location>
        <begin position="114"/>
        <end position="134"/>
    </location>
</feature>
<dbReference type="HOGENOM" id="CLU_011826_0_0_5"/>
<comment type="subcellular location">
    <subcellularLocation>
        <location evidence="1">Cell membrane</location>
        <topology evidence="1">Multi-pass membrane protein</topology>
    </subcellularLocation>
</comment>
<keyword evidence="3 6" id="KW-0812">Transmembrane</keyword>
<dbReference type="InterPro" id="IPR052159">
    <property type="entry name" value="Competence_DNA_uptake"/>
</dbReference>
<feature type="transmembrane region" description="Helical" evidence="6">
    <location>
        <begin position="553"/>
        <end position="572"/>
    </location>
</feature>
<dbReference type="RefSeq" id="WP_008039385.1">
    <property type="nucleotide sequence ID" value="NZ_JH725147.1"/>
</dbReference>
<organism evidence="9 10">
    <name type="scientific">Bartonella tamiae Th239</name>
    <dbReference type="NCBI Taxonomy" id="1094558"/>
    <lineage>
        <taxon>Bacteria</taxon>
        <taxon>Pseudomonadati</taxon>
        <taxon>Pseudomonadota</taxon>
        <taxon>Alphaproteobacteria</taxon>
        <taxon>Hyphomicrobiales</taxon>
        <taxon>Bartonellaceae</taxon>
        <taxon>Bartonella</taxon>
    </lineage>
</organism>
<keyword evidence="10" id="KW-1185">Reference proteome</keyword>
<keyword evidence="5 6" id="KW-0472">Membrane</keyword>
<dbReference type="eggNOG" id="COG0658">
    <property type="taxonomic scope" value="Bacteria"/>
</dbReference>
<feature type="transmembrane region" description="Helical" evidence="6">
    <location>
        <begin position="309"/>
        <end position="335"/>
    </location>
</feature>
<feature type="transmembrane region" description="Helical" evidence="6">
    <location>
        <begin position="62"/>
        <end position="85"/>
    </location>
</feature>
<evidence type="ECO:0008006" key="11">
    <source>
        <dbReference type="Google" id="ProtNLM"/>
    </source>
</evidence>